<keyword evidence="2" id="KW-1185">Reference proteome</keyword>
<comment type="caution">
    <text evidence="1">The sequence shown here is derived from an EMBL/GenBank/DDBJ whole genome shotgun (WGS) entry which is preliminary data.</text>
</comment>
<accession>A0AAD9JEY4</accession>
<gene>
    <name evidence="1" type="ORF">LSH36_375g02004</name>
</gene>
<dbReference type="AlphaFoldDB" id="A0AAD9JEY4"/>
<reference evidence="1" key="1">
    <citation type="journal article" date="2023" name="Mol. Biol. Evol.">
        <title>Third-Generation Sequencing Reveals the Adaptive Role of the Epigenome in Three Deep-Sea Polychaetes.</title>
        <authorList>
            <person name="Perez M."/>
            <person name="Aroh O."/>
            <person name="Sun Y."/>
            <person name="Lan Y."/>
            <person name="Juniper S.K."/>
            <person name="Young C.R."/>
            <person name="Angers B."/>
            <person name="Qian P.Y."/>
        </authorList>
    </citation>
    <scope>NUCLEOTIDE SEQUENCE</scope>
    <source>
        <strain evidence="1">P08H-3</strain>
    </source>
</reference>
<name>A0AAD9JEY4_9ANNE</name>
<protein>
    <submittedName>
        <fullName evidence="1">Uncharacterized protein</fullName>
    </submittedName>
</protein>
<dbReference type="Proteomes" id="UP001208570">
    <property type="component" value="Unassembled WGS sequence"/>
</dbReference>
<organism evidence="1 2">
    <name type="scientific">Paralvinella palmiformis</name>
    <dbReference type="NCBI Taxonomy" id="53620"/>
    <lineage>
        <taxon>Eukaryota</taxon>
        <taxon>Metazoa</taxon>
        <taxon>Spiralia</taxon>
        <taxon>Lophotrochozoa</taxon>
        <taxon>Annelida</taxon>
        <taxon>Polychaeta</taxon>
        <taxon>Sedentaria</taxon>
        <taxon>Canalipalpata</taxon>
        <taxon>Terebellida</taxon>
        <taxon>Terebelliformia</taxon>
        <taxon>Alvinellidae</taxon>
        <taxon>Paralvinella</taxon>
    </lineage>
</organism>
<sequence>MIQYVFVCLYLNVTNWFADSATYCLAESTSLPLESRLFRRILSSKGSVVVSRRIQQSFCGALKTKDIQSAMEQLHVEGLGRFDSVTKSFHKADPRLVLTNPHFVKYGIPAVQYRTNYNLSQTRYLKHSTYH</sequence>
<evidence type="ECO:0000313" key="1">
    <source>
        <dbReference type="EMBL" id="KAK2151110.1"/>
    </source>
</evidence>
<proteinExistence type="predicted"/>
<evidence type="ECO:0000313" key="2">
    <source>
        <dbReference type="Proteomes" id="UP001208570"/>
    </source>
</evidence>
<dbReference type="EMBL" id="JAODUP010000375">
    <property type="protein sequence ID" value="KAK2151110.1"/>
    <property type="molecule type" value="Genomic_DNA"/>
</dbReference>